<dbReference type="Gene3D" id="1.20.1250.20">
    <property type="entry name" value="MFS general substrate transporter like domains"/>
    <property type="match status" value="1"/>
</dbReference>
<feature type="transmembrane region" description="Helical" evidence="6">
    <location>
        <begin position="96"/>
        <end position="114"/>
    </location>
</feature>
<name>A0ABD5ZR77_9EURY</name>
<feature type="transmembrane region" description="Helical" evidence="6">
    <location>
        <begin position="72"/>
        <end position="90"/>
    </location>
</feature>
<evidence type="ECO:0000256" key="3">
    <source>
        <dbReference type="ARBA" id="ARBA00022692"/>
    </source>
</evidence>
<feature type="transmembrane region" description="Helical" evidence="6">
    <location>
        <begin position="227"/>
        <end position="250"/>
    </location>
</feature>
<dbReference type="PROSITE" id="PS50850">
    <property type="entry name" value="MFS"/>
    <property type="match status" value="1"/>
</dbReference>
<keyword evidence="4 6" id="KW-1133">Transmembrane helix</keyword>
<dbReference type="PANTHER" id="PTHR43124:SF3">
    <property type="entry name" value="CHLORAMPHENICOL EFFLUX PUMP RV0191"/>
    <property type="match status" value="1"/>
</dbReference>
<gene>
    <name evidence="8" type="ORF">ACFQJ4_12230</name>
</gene>
<feature type="transmembrane region" description="Helical" evidence="6">
    <location>
        <begin position="41"/>
        <end position="60"/>
    </location>
</feature>
<protein>
    <submittedName>
        <fullName evidence="8">MFS transporter</fullName>
    </submittedName>
</protein>
<dbReference type="Pfam" id="PF07690">
    <property type="entry name" value="MFS_1"/>
    <property type="match status" value="1"/>
</dbReference>
<evidence type="ECO:0000256" key="4">
    <source>
        <dbReference type="ARBA" id="ARBA00022989"/>
    </source>
</evidence>
<dbReference type="GeneID" id="79267790"/>
<comment type="subcellular location">
    <subcellularLocation>
        <location evidence="1">Cell membrane</location>
        <topology evidence="1">Multi-pass membrane protein</topology>
    </subcellularLocation>
</comment>
<evidence type="ECO:0000256" key="2">
    <source>
        <dbReference type="ARBA" id="ARBA00022475"/>
    </source>
</evidence>
<evidence type="ECO:0000313" key="8">
    <source>
        <dbReference type="EMBL" id="MFC7236084.1"/>
    </source>
</evidence>
<dbReference type="GO" id="GO:0005886">
    <property type="term" value="C:plasma membrane"/>
    <property type="evidence" value="ECO:0007669"/>
    <property type="project" value="UniProtKB-SubCell"/>
</dbReference>
<feature type="transmembrane region" description="Helical" evidence="6">
    <location>
        <begin position="134"/>
        <end position="156"/>
    </location>
</feature>
<dbReference type="RefSeq" id="WP_276234236.1">
    <property type="nucleotide sequence ID" value="NZ_CP119802.1"/>
</dbReference>
<sequence>MSHTARVVGLVGGSHLFNHAYLVLLAPAFPYLAADLGVSTAALGLAVGLAGGVVTLLQLPLGYVSDTYSRRLVFAGSLTLGALGAGTVALAPSYAWLLAGQVVVGIGVAGHHPAHYPMLSSATDEERRGRAYSVHGFAGALGLAAPFSVVPAAYLLGYDWRVAFGAVAVAGGLYAAVALVALRPVGREVTHPPDPRPLPGRGAFRPSNAVPVARRAGRGLRAEARSLAGAPPVLLLTLLWFSNSVAGWGVKTYTPALLGGYGLAPADASLVSSAMLGVGAVVLLGGGVLADRVGSLPVMTAGYAALVLVAGTLAWGALPAAAAVVVVLSLSATIDVSRPARSKLTDAASARDDVGKNFALMTVGISAGGAVAPPAFGYVVESVGAGVAFYAVAAVGAVTLALTLAVKRTGLGTPGVAGAPGD</sequence>
<feature type="transmembrane region" description="Helical" evidence="6">
    <location>
        <begin position="7"/>
        <end position="29"/>
    </location>
</feature>
<dbReference type="EMBL" id="JBHTAP010000001">
    <property type="protein sequence ID" value="MFC7236084.1"/>
    <property type="molecule type" value="Genomic_DNA"/>
</dbReference>
<dbReference type="InterPro" id="IPR020846">
    <property type="entry name" value="MFS_dom"/>
</dbReference>
<feature type="transmembrane region" description="Helical" evidence="6">
    <location>
        <begin position="296"/>
        <end position="314"/>
    </location>
</feature>
<dbReference type="Proteomes" id="UP001596398">
    <property type="component" value="Unassembled WGS sequence"/>
</dbReference>
<dbReference type="InterPro" id="IPR011701">
    <property type="entry name" value="MFS"/>
</dbReference>
<dbReference type="InterPro" id="IPR036259">
    <property type="entry name" value="MFS_trans_sf"/>
</dbReference>
<feature type="transmembrane region" description="Helical" evidence="6">
    <location>
        <begin position="270"/>
        <end position="289"/>
    </location>
</feature>
<dbReference type="SUPFAM" id="SSF103473">
    <property type="entry name" value="MFS general substrate transporter"/>
    <property type="match status" value="1"/>
</dbReference>
<keyword evidence="9" id="KW-1185">Reference proteome</keyword>
<keyword evidence="3 6" id="KW-0812">Transmembrane</keyword>
<dbReference type="InterPro" id="IPR050189">
    <property type="entry name" value="MFS_Efflux_Transporters"/>
</dbReference>
<accession>A0ABD5ZR77</accession>
<feature type="domain" description="Major facilitator superfamily (MFS) profile" evidence="7">
    <location>
        <begin position="6"/>
        <end position="411"/>
    </location>
</feature>
<evidence type="ECO:0000256" key="6">
    <source>
        <dbReference type="SAM" id="Phobius"/>
    </source>
</evidence>
<organism evidence="8 9">
    <name type="scientific">Halosegnis marinus</name>
    <dbReference type="NCBI Taxonomy" id="3034023"/>
    <lineage>
        <taxon>Archaea</taxon>
        <taxon>Methanobacteriati</taxon>
        <taxon>Methanobacteriota</taxon>
        <taxon>Stenosarchaea group</taxon>
        <taxon>Halobacteria</taxon>
        <taxon>Halobacteriales</taxon>
        <taxon>Natronomonadaceae</taxon>
        <taxon>Halosegnis</taxon>
    </lineage>
</organism>
<feature type="transmembrane region" description="Helical" evidence="6">
    <location>
        <begin position="162"/>
        <end position="182"/>
    </location>
</feature>
<dbReference type="PANTHER" id="PTHR43124">
    <property type="entry name" value="PURINE EFFLUX PUMP PBUE"/>
    <property type="match status" value="1"/>
</dbReference>
<evidence type="ECO:0000256" key="5">
    <source>
        <dbReference type="ARBA" id="ARBA00023136"/>
    </source>
</evidence>
<dbReference type="AlphaFoldDB" id="A0ABD5ZR77"/>
<reference evidence="8 9" key="1">
    <citation type="journal article" date="2019" name="Int. J. Syst. Evol. Microbiol.">
        <title>The Global Catalogue of Microorganisms (GCM) 10K type strain sequencing project: providing services to taxonomists for standard genome sequencing and annotation.</title>
        <authorList>
            <consortium name="The Broad Institute Genomics Platform"/>
            <consortium name="The Broad Institute Genome Sequencing Center for Infectious Disease"/>
            <person name="Wu L."/>
            <person name="Ma J."/>
        </authorList>
    </citation>
    <scope>NUCLEOTIDE SEQUENCE [LARGE SCALE GENOMIC DNA]</scope>
    <source>
        <strain evidence="8 9">DT85</strain>
    </source>
</reference>
<comment type="caution">
    <text evidence="8">The sequence shown here is derived from an EMBL/GenBank/DDBJ whole genome shotgun (WGS) entry which is preliminary data.</text>
</comment>
<proteinExistence type="predicted"/>
<evidence type="ECO:0000313" key="9">
    <source>
        <dbReference type="Proteomes" id="UP001596398"/>
    </source>
</evidence>
<keyword evidence="2" id="KW-1003">Cell membrane</keyword>
<evidence type="ECO:0000256" key="1">
    <source>
        <dbReference type="ARBA" id="ARBA00004651"/>
    </source>
</evidence>
<evidence type="ECO:0000259" key="7">
    <source>
        <dbReference type="PROSITE" id="PS50850"/>
    </source>
</evidence>
<keyword evidence="5 6" id="KW-0472">Membrane</keyword>
<feature type="transmembrane region" description="Helical" evidence="6">
    <location>
        <begin position="386"/>
        <end position="406"/>
    </location>
</feature>
<feature type="transmembrane region" description="Helical" evidence="6">
    <location>
        <begin position="358"/>
        <end position="380"/>
    </location>
</feature>